<protein>
    <recommendedName>
        <fullName evidence="10">Ketoreductase domain-containing protein</fullName>
    </recommendedName>
</protein>
<evidence type="ECO:0000256" key="7">
    <source>
        <dbReference type="ARBA" id="ARBA00023098"/>
    </source>
</evidence>
<dbReference type="InterPro" id="IPR002539">
    <property type="entry name" value="MaoC-like_dom"/>
</dbReference>
<dbReference type="Gene3D" id="3.10.129.10">
    <property type="entry name" value="Hotdog Thioesterase"/>
    <property type="match status" value="2"/>
</dbReference>
<comment type="pathway">
    <text evidence="2">Lipid metabolism; fatty acid beta-oxidation.</text>
</comment>
<dbReference type="Gene3D" id="3.40.50.720">
    <property type="entry name" value="NAD(P)-binding Rossmann-like Domain"/>
    <property type="match status" value="2"/>
</dbReference>
<accession>W9W0F5</accession>
<comment type="caution">
    <text evidence="11">The sequence shown here is derived from an EMBL/GenBank/DDBJ whole genome shotgun (WGS) entry which is preliminary data.</text>
</comment>
<evidence type="ECO:0000256" key="3">
    <source>
        <dbReference type="ARBA" id="ARBA00006484"/>
    </source>
</evidence>
<dbReference type="GO" id="GO:0016491">
    <property type="term" value="F:oxidoreductase activity"/>
    <property type="evidence" value="ECO:0007669"/>
    <property type="project" value="UniProtKB-KW"/>
</dbReference>
<dbReference type="Pfam" id="PF01575">
    <property type="entry name" value="MaoC_dehydratas"/>
    <property type="match status" value="1"/>
</dbReference>
<evidence type="ECO:0000256" key="6">
    <source>
        <dbReference type="ARBA" id="ARBA00023002"/>
    </source>
</evidence>
<dbReference type="InterPro" id="IPR029069">
    <property type="entry name" value="HotDog_dom_sf"/>
</dbReference>
<evidence type="ECO:0000259" key="10">
    <source>
        <dbReference type="SMART" id="SM00822"/>
    </source>
</evidence>
<dbReference type="PANTHER" id="PTHR45024">
    <property type="entry name" value="DEHYDROGENASES, SHORT CHAIN"/>
    <property type="match status" value="1"/>
</dbReference>
<dbReference type="SMART" id="SM00822">
    <property type="entry name" value="PKS_KR"/>
    <property type="match status" value="1"/>
</dbReference>
<evidence type="ECO:0000256" key="1">
    <source>
        <dbReference type="ARBA" id="ARBA00004275"/>
    </source>
</evidence>
<dbReference type="GO" id="GO:0006635">
    <property type="term" value="P:fatty acid beta-oxidation"/>
    <property type="evidence" value="ECO:0007669"/>
    <property type="project" value="UniProtKB-UniPathway"/>
</dbReference>
<keyword evidence="12" id="KW-1185">Reference proteome</keyword>
<dbReference type="Proteomes" id="UP000019471">
    <property type="component" value="Unassembled WGS sequence"/>
</dbReference>
<reference evidence="11 12" key="1">
    <citation type="submission" date="2013-03" db="EMBL/GenBank/DDBJ databases">
        <title>The Genome Sequence of Cladophialophora psammophila CBS 110553.</title>
        <authorList>
            <consortium name="The Broad Institute Genomics Platform"/>
            <person name="Cuomo C."/>
            <person name="de Hoog S."/>
            <person name="Gorbushina A."/>
            <person name="Walker B."/>
            <person name="Young S.K."/>
            <person name="Zeng Q."/>
            <person name="Gargeya S."/>
            <person name="Fitzgerald M."/>
            <person name="Haas B."/>
            <person name="Abouelleil A."/>
            <person name="Allen A.W."/>
            <person name="Alvarado L."/>
            <person name="Arachchi H.M."/>
            <person name="Berlin A.M."/>
            <person name="Chapman S.B."/>
            <person name="Gainer-Dewar J."/>
            <person name="Goldberg J."/>
            <person name="Griggs A."/>
            <person name="Gujja S."/>
            <person name="Hansen M."/>
            <person name="Howarth C."/>
            <person name="Imamovic A."/>
            <person name="Ireland A."/>
            <person name="Larimer J."/>
            <person name="McCowan C."/>
            <person name="Murphy C."/>
            <person name="Pearson M."/>
            <person name="Poon T.W."/>
            <person name="Priest M."/>
            <person name="Roberts A."/>
            <person name="Saif S."/>
            <person name="Shea T."/>
            <person name="Sisk P."/>
            <person name="Sykes S."/>
            <person name="Wortman J."/>
            <person name="Nusbaum C."/>
            <person name="Birren B."/>
        </authorList>
    </citation>
    <scope>NUCLEOTIDE SEQUENCE [LARGE SCALE GENOMIC DNA]</scope>
    <source>
        <strain evidence="11 12">CBS 110553</strain>
    </source>
</reference>
<comment type="similarity">
    <text evidence="3">Belongs to the short-chain dehydrogenases/reductases (SDR) family.</text>
</comment>
<dbReference type="SUPFAM" id="SSF54637">
    <property type="entry name" value="Thioesterase/thiol ester dehydrase-isomerase"/>
    <property type="match status" value="2"/>
</dbReference>
<keyword evidence="4" id="KW-0276">Fatty acid metabolism</keyword>
<dbReference type="InterPro" id="IPR057326">
    <property type="entry name" value="KR_dom"/>
</dbReference>
<dbReference type="HOGENOM" id="CLU_010194_18_2_1"/>
<name>W9W0F5_9EURO</name>
<keyword evidence="8" id="KW-0576">Peroxisome</keyword>
<dbReference type="UniPathway" id="UPA00659"/>
<keyword evidence="5" id="KW-0521">NADP</keyword>
<dbReference type="CDD" id="cd03448">
    <property type="entry name" value="HDE_HSD"/>
    <property type="match status" value="1"/>
</dbReference>
<dbReference type="PANTHER" id="PTHR45024:SF2">
    <property type="entry name" value="SCP2 DOMAIN-CONTAINING PROTEIN"/>
    <property type="match status" value="1"/>
</dbReference>
<evidence type="ECO:0000313" key="12">
    <source>
        <dbReference type="Proteomes" id="UP000019471"/>
    </source>
</evidence>
<dbReference type="GeneID" id="19196416"/>
<keyword evidence="6" id="KW-0560">Oxidoreductase</keyword>
<dbReference type="SUPFAM" id="SSF51735">
    <property type="entry name" value="NAD(P)-binding Rossmann-fold domains"/>
    <property type="match status" value="2"/>
</dbReference>
<organism evidence="11 12">
    <name type="scientific">Cladophialophora psammophila CBS 110553</name>
    <dbReference type="NCBI Taxonomy" id="1182543"/>
    <lineage>
        <taxon>Eukaryota</taxon>
        <taxon>Fungi</taxon>
        <taxon>Dikarya</taxon>
        <taxon>Ascomycota</taxon>
        <taxon>Pezizomycotina</taxon>
        <taxon>Eurotiomycetes</taxon>
        <taxon>Chaetothyriomycetidae</taxon>
        <taxon>Chaetothyriales</taxon>
        <taxon>Herpotrichiellaceae</taxon>
        <taxon>Cladophialophora</taxon>
    </lineage>
</organism>
<feature type="domain" description="Ketoreductase" evidence="10">
    <location>
        <begin position="301"/>
        <end position="478"/>
    </location>
</feature>
<dbReference type="Pfam" id="PF00106">
    <property type="entry name" value="adh_short"/>
    <property type="match status" value="2"/>
</dbReference>
<evidence type="ECO:0000256" key="8">
    <source>
        <dbReference type="ARBA" id="ARBA00023140"/>
    </source>
</evidence>
<dbReference type="InterPro" id="IPR036291">
    <property type="entry name" value="NAD(P)-bd_dom_sf"/>
</dbReference>
<dbReference type="FunFam" id="3.40.50.720:FF:000084">
    <property type="entry name" value="Short-chain dehydrogenase reductase"/>
    <property type="match status" value="1"/>
</dbReference>
<dbReference type="InterPro" id="IPR051687">
    <property type="entry name" value="Peroxisomal_Beta-Oxidation"/>
</dbReference>
<proteinExistence type="inferred from homology"/>
<dbReference type="GO" id="GO:0005777">
    <property type="term" value="C:peroxisome"/>
    <property type="evidence" value="ECO:0007669"/>
    <property type="project" value="UniProtKB-SubCell"/>
</dbReference>
<dbReference type="eggNOG" id="KOG1206">
    <property type="taxonomic scope" value="Eukaryota"/>
</dbReference>
<keyword evidence="7" id="KW-0443">Lipid metabolism</keyword>
<dbReference type="Pfam" id="PF22622">
    <property type="entry name" value="MFE-2_hydrat-2_N"/>
    <property type="match status" value="1"/>
</dbReference>
<sequence length="880" mass="96484">MPAVSYNQKVVIITDATTPFAQECAAMFAARGANLVLNFPPSSLSARPTSPLQSPRYRDDRSVIETHQELKEAQQIIAAAVGKYGTVHILINNASFRSPGPTYDLQSCTAWDTMRRVVIDGAFKAVWPHFRKNGYGRISFIDSEPTGCGVAELAGRFALFGFAETLAREGVKYNIRVNVIAPQSLCYVTGQHLSSSLNPAVQGVTSLAGALSHESNKDEAGSLFAVGDDHITKFQWERSKGVFLNPDINFTSAALAMKWGEIYDFSEKTYSNSAMDFGSLLPKMQELPGNAKLPVSDFSGRVVLVTGGGSGLGRAYSIAFAKLGALVVVNDVADPQAVVDEISRDGGIAAPVLSSVEEGDYIVQKALELYGHIDILVNNAGFVRDKSFANMDENIWNSIIDVHLNGTYQMTKAAWPHFVRQRHGCIINTTSTSGIYGNFGQANYSAAKLGILGVSEATAREGRKYNIRVNTIAPVASTRSLAMALTDTDKNNLAVFLPEYVAPVVVLLSSDTLNGKINDTAGGLFEVGCGWHANTRLRPVSELKFSSTAELSPDALSEPWLENTEPQKANRSTISPINTNKDVLEVIAALKRVDVEHSEYKFTERDVALYNLSVGAKRLELSFLWEESASFQAIPTFGVIPFFSMETIYYHGQILPRFMPTQSLLGEVYLEILQDTIPRSGHLQTRRRLVEVLDKNSAAVAITGYTTVDAATGIPLFYNELSFFMRGAGGFGGVRDRPYQTPSSRTYIMPNRQPDAVDEFRTSEEQAALYRLTGDRMAMHIDPEFSKKGGFPLPILHGMCFMGIAGKHLFQRYGSYRSIKVKLVGTVVPGQTLRTEMWESENEKELVVFQMKVVETGKLCIAGGGIWLRNPLGHSKMSRL</sequence>
<evidence type="ECO:0000256" key="2">
    <source>
        <dbReference type="ARBA" id="ARBA00005005"/>
    </source>
</evidence>
<evidence type="ECO:0000256" key="9">
    <source>
        <dbReference type="ARBA" id="ARBA00023239"/>
    </source>
</evidence>
<evidence type="ECO:0000256" key="5">
    <source>
        <dbReference type="ARBA" id="ARBA00022857"/>
    </source>
</evidence>
<comment type="subcellular location">
    <subcellularLocation>
        <location evidence="1">Peroxisome</location>
    </subcellularLocation>
</comment>
<dbReference type="AlphaFoldDB" id="W9W0F5"/>
<dbReference type="PROSITE" id="PS00061">
    <property type="entry name" value="ADH_SHORT"/>
    <property type="match status" value="1"/>
</dbReference>
<keyword evidence="9" id="KW-0456">Lyase</keyword>
<evidence type="ECO:0000256" key="4">
    <source>
        <dbReference type="ARBA" id="ARBA00022832"/>
    </source>
</evidence>
<dbReference type="InterPro" id="IPR002347">
    <property type="entry name" value="SDR_fam"/>
</dbReference>
<evidence type="ECO:0000313" key="11">
    <source>
        <dbReference type="EMBL" id="EXJ61413.1"/>
    </source>
</evidence>
<dbReference type="PRINTS" id="PR00081">
    <property type="entry name" value="GDHRDH"/>
</dbReference>
<dbReference type="OrthoDB" id="4138997at2759"/>
<dbReference type="InterPro" id="IPR054357">
    <property type="entry name" value="MFE-2_N"/>
</dbReference>
<dbReference type="InterPro" id="IPR020904">
    <property type="entry name" value="Sc_DH/Rdtase_CS"/>
</dbReference>
<dbReference type="EMBL" id="AMGX01000028">
    <property type="protein sequence ID" value="EXJ61413.1"/>
    <property type="molecule type" value="Genomic_DNA"/>
</dbReference>
<dbReference type="RefSeq" id="XP_007750489.1">
    <property type="nucleotide sequence ID" value="XM_007752299.1"/>
</dbReference>
<dbReference type="PRINTS" id="PR00080">
    <property type="entry name" value="SDRFAMILY"/>
</dbReference>
<dbReference type="STRING" id="1182543.W9W0F5"/>
<gene>
    <name evidence="11" type="ORF">A1O5_11728</name>
</gene>
<dbReference type="GO" id="GO:0004300">
    <property type="term" value="F:enoyl-CoA hydratase activity"/>
    <property type="evidence" value="ECO:0007669"/>
    <property type="project" value="UniProtKB-ARBA"/>
</dbReference>